<evidence type="ECO:0000256" key="8">
    <source>
        <dbReference type="ARBA" id="ARBA00047671"/>
    </source>
</evidence>
<dbReference type="AlphaFoldDB" id="A0ABD3BEW4"/>
<dbReference type="PRINTS" id="PR01046">
    <property type="entry name" value="TRNASYNTHPRO"/>
</dbReference>
<dbReference type="Gene3D" id="3.30.930.10">
    <property type="entry name" value="Bira Bifunctional Protein, Domain 2"/>
    <property type="match status" value="1"/>
</dbReference>
<dbReference type="Gene3D" id="3.30.110.30">
    <property type="entry name" value="C-terminal domain of ProRS"/>
    <property type="match status" value="1"/>
</dbReference>
<dbReference type="SUPFAM" id="SSF55681">
    <property type="entry name" value="Class II aaRS and biotin synthetases"/>
    <property type="match status" value="1"/>
</dbReference>
<evidence type="ECO:0000313" key="11">
    <source>
        <dbReference type="Proteomes" id="UP001632038"/>
    </source>
</evidence>
<dbReference type="Proteomes" id="UP001632038">
    <property type="component" value="Unassembled WGS sequence"/>
</dbReference>
<evidence type="ECO:0000256" key="6">
    <source>
        <dbReference type="ARBA" id="ARBA00023146"/>
    </source>
</evidence>
<dbReference type="PANTHER" id="PTHR43382:SF2">
    <property type="entry name" value="BIFUNCTIONAL GLUTAMATE_PROLINE--TRNA LIGASE"/>
    <property type="match status" value="1"/>
</dbReference>
<dbReference type="Gene3D" id="3.40.50.800">
    <property type="entry name" value="Anticodon-binding domain"/>
    <property type="match status" value="1"/>
</dbReference>
<evidence type="ECO:0000256" key="7">
    <source>
        <dbReference type="ARBA" id="ARBA00029731"/>
    </source>
</evidence>
<dbReference type="SUPFAM" id="SSF64586">
    <property type="entry name" value="C-terminal domain of ProRS"/>
    <property type="match status" value="1"/>
</dbReference>
<dbReference type="InterPro" id="IPR002314">
    <property type="entry name" value="aa-tRNA-synt_IIb"/>
</dbReference>
<comment type="caution">
    <text evidence="10">The sequence shown here is derived from an EMBL/GenBank/DDBJ whole genome shotgun (WGS) entry which is preliminary data.</text>
</comment>
<keyword evidence="3" id="KW-0547">Nucleotide-binding</keyword>
<dbReference type="GO" id="GO:0005524">
    <property type="term" value="F:ATP binding"/>
    <property type="evidence" value="ECO:0007669"/>
    <property type="project" value="UniProtKB-KW"/>
</dbReference>
<dbReference type="InterPro" id="IPR016061">
    <property type="entry name" value="Pro-tRNA_ligase_II_C"/>
</dbReference>
<organism evidence="10 11">
    <name type="scientific">Castilleja foliolosa</name>
    <dbReference type="NCBI Taxonomy" id="1961234"/>
    <lineage>
        <taxon>Eukaryota</taxon>
        <taxon>Viridiplantae</taxon>
        <taxon>Streptophyta</taxon>
        <taxon>Embryophyta</taxon>
        <taxon>Tracheophyta</taxon>
        <taxon>Spermatophyta</taxon>
        <taxon>Magnoliopsida</taxon>
        <taxon>eudicotyledons</taxon>
        <taxon>Gunneridae</taxon>
        <taxon>Pentapetalae</taxon>
        <taxon>asterids</taxon>
        <taxon>lamiids</taxon>
        <taxon>Lamiales</taxon>
        <taxon>Orobanchaceae</taxon>
        <taxon>Pedicularideae</taxon>
        <taxon>Castillejinae</taxon>
        <taxon>Castilleja</taxon>
    </lineage>
</organism>
<dbReference type="InterPro" id="IPR036621">
    <property type="entry name" value="Anticodon-bd_dom_sf"/>
</dbReference>
<dbReference type="GO" id="GO:0006412">
    <property type="term" value="P:translation"/>
    <property type="evidence" value="ECO:0007669"/>
    <property type="project" value="UniProtKB-KW"/>
</dbReference>
<dbReference type="PANTHER" id="PTHR43382">
    <property type="entry name" value="PROLYL-TRNA SYNTHETASE"/>
    <property type="match status" value="1"/>
</dbReference>
<dbReference type="FunFam" id="3.40.50.800:FF:000005">
    <property type="entry name" value="bifunctional glutamate/proline--tRNA ligase"/>
    <property type="match status" value="1"/>
</dbReference>
<gene>
    <name evidence="10" type="ORF">CASFOL_041008</name>
</gene>
<sequence>MAICEDMIVTRKDDDFGEWYSQVVVNGEMIENYDITGCYVMRPWAVSMWEIMKEYFDAEIKKMKIKNCYFPMFVSASDLQKEKDHMEGFAHEVAWVTKSGESELKLPIAIRPTSETIMCPYFSKWIRGHRDLPLRLNQWCNVVRWESRNPTPFIRSCEFLWQEGHTAFATKEEADTEVLDILELYRYIYEELLAVPVIKGKKSKHETFAGGLYTTTVEAFVPNTGRGVQGATSNCLGQNFAKMFEINFENEKGENAMVWQNSWAFTTRTLGVMVMVHGDDKGLVLPPNVASLQAIVIPIVSNQDDADTDGMIFDACETTVKLLNEAGIRADADLRDNYSHGWKKSHWEVKGVPLRIDIGPKDLANKQVRAVRRDSLAETDIPMADLVGKVKEMLDCIQQNLFNIAKQKRDSSIQVVHTWEEFVEALDHKKMIFAPWCDEEAVEKDVIARTKGAAKSLCSPLDQPPLAEVPCASHLESLLRNGPTGE</sequence>
<dbReference type="NCBIfam" id="TIGR00408">
    <property type="entry name" value="proS_fam_I"/>
    <property type="match status" value="1"/>
</dbReference>
<dbReference type="SMART" id="SM00946">
    <property type="entry name" value="ProRS-C_1"/>
    <property type="match status" value="1"/>
</dbReference>
<dbReference type="HAMAP" id="MF_01571">
    <property type="entry name" value="Pro_tRNA_synth_type3"/>
    <property type="match status" value="1"/>
</dbReference>
<dbReference type="InterPro" id="IPR017449">
    <property type="entry name" value="Pro-tRNA_synth_II"/>
</dbReference>
<proteinExistence type="inferred from homology"/>
<dbReference type="InterPro" id="IPR002316">
    <property type="entry name" value="Pro-tRNA-ligase_IIa"/>
</dbReference>
<reference evidence="11" key="1">
    <citation type="journal article" date="2024" name="IScience">
        <title>Strigolactones Initiate the Formation of Haustorium-like Structures in Castilleja.</title>
        <authorList>
            <person name="Buerger M."/>
            <person name="Peterson D."/>
            <person name="Chory J."/>
        </authorList>
    </citation>
    <scope>NUCLEOTIDE SEQUENCE [LARGE SCALE GENOMIC DNA]</scope>
</reference>
<dbReference type="EC" id="6.1.1.15" evidence="1"/>
<keyword evidence="4" id="KW-0067">ATP-binding</keyword>
<dbReference type="EMBL" id="JAVIJP010000100">
    <property type="protein sequence ID" value="KAL3615347.1"/>
    <property type="molecule type" value="Genomic_DNA"/>
</dbReference>
<dbReference type="Pfam" id="PF00587">
    <property type="entry name" value="tRNA-synt_2b"/>
    <property type="match status" value="1"/>
</dbReference>
<evidence type="ECO:0000256" key="4">
    <source>
        <dbReference type="ARBA" id="ARBA00022840"/>
    </source>
</evidence>
<dbReference type="CDD" id="cd00778">
    <property type="entry name" value="ProRS_core_arch_euk"/>
    <property type="match status" value="1"/>
</dbReference>
<keyword evidence="11" id="KW-1185">Reference proteome</keyword>
<dbReference type="Pfam" id="PF03129">
    <property type="entry name" value="HGTP_anticodon"/>
    <property type="match status" value="1"/>
</dbReference>
<dbReference type="SUPFAM" id="SSF52954">
    <property type="entry name" value="Class II aaRS ABD-related"/>
    <property type="match status" value="1"/>
</dbReference>
<evidence type="ECO:0000313" key="10">
    <source>
        <dbReference type="EMBL" id="KAL3615347.1"/>
    </source>
</evidence>
<dbReference type="CDD" id="cd00862">
    <property type="entry name" value="ProRS_anticodon_zinc"/>
    <property type="match status" value="1"/>
</dbReference>
<keyword evidence="6" id="KW-0030">Aminoacyl-tRNA synthetase</keyword>
<evidence type="ECO:0000256" key="1">
    <source>
        <dbReference type="ARBA" id="ARBA00012831"/>
    </source>
</evidence>
<evidence type="ECO:0000256" key="3">
    <source>
        <dbReference type="ARBA" id="ARBA00022741"/>
    </source>
</evidence>
<feature type="domain" description="Aminoacyl-transfer RNA synthetases class-II family profile" evidence="9">
    <location>
        <begin position="52"/>
        <end position="286"/>
    </location>
</feature>
<dbReference type="Pfam" id="PF09180">
    <property type="entry name" value="ProRS-C_1"/>
    <property type="match status" value="1"/>
</dbReference>
<dbReference type="InterPro" id="IPR004499">
    <property type="entry name" value="Pro-tRNA-ligase_IIa_arc-type"/>
</dbReference>
<dbReference type="GO" id="GO:0004827">
    <property type="term" value="F:proline-tRNA ligase activity"/>
    <property type="evidence" value="ECO:0007669"/>
    <property type="project" value="UniProtKB-EC"/>
</dbReference>
<keyword evidence="5" id="KW-0648">Protein biosynthesis</keyword>
<protein>
    <recommendedName>
        <fullName evidence="1">proline--tRNA ligase</fullName>
        <ecNumber evidence="1">6.1.1.15</ecNumber>
    </recommendedName>
    <alternativeName>
        <fullName evidence="7">Prolyl-tRNA synthetase</fullName>
    </alternativeName>
</protein>
<dbReference type="InterPro" id="IPR033721">
    <property type="entry name" value="ProRS_core_arch_euk"/>
</dbReference>
<dbReference type="InterPro" id="IPR004154">
    <property type="entry name" value="Anticodon-bd"/>
</dbReference>
<evidence type="ECO:0000256" key="5">
    <source>
        <dbReference type="ARBA" id="ARBA00022917"/>
    </source>
</evidence>
<dbReference type="PROSITE" id="PS50862">
    <property type="entry name" value="AA_TRNA_LIGASE_II"/>
    <property type="match status" value="1"/>
</dbReference>
<name>A0ABD3BEW4_9LAMI</name>
<comment type="catalytic activity">
    <reaction evidence="8">
        <text>tRNA(Pro) + L-proline + ATP = L-prolyl-tRNA(Pro) + AMP + diphosphate</text>
        <dbReference type="Rhea" id="RHEA:14305"/>
        <dbReference type="Rhea" id="RHEA-COMP:9700"/>
        <dbReference type="Rhea" id="RHEA-COMP:9702"/>
        <dbReference type="ChEBI" id="CHEBI:30616"/>
        <dbReference type="ChEBI" id="CHEBI:33019"/>
        <dbReference type="ChEBI" id="CHEBI:60039"/>
        <dbReference type="ChEBI" id="CHEBI:78442"/>
        <dbReference type="ChEBI" id="CHEBI:78532"/>
        <dbReference type="ChEBI" id="CHEBI:456215"/>
        <dbReference type="EC" id="6.1.1.15"/>
    </reaction>
</comment>
<dbReference type="InterPro" id="IPR006195">
    <property type="entry name" value="aa-tRNA-synth_II"/>
</dbReference>
<accession>A0ABD3BEW4</accession>
<dbReference type="InterPro" id="IPR045864">
    <property type="entry name" value="aa-tRNA-synth_II/BPL/LPL"/>
</dbReference>
<evidence type="ECO:0000256" key="2">
    <source>
        <dbReference type="ARBA" id="ARBA00022598"/>
    </source>
</evidence>
<dbReference type="FunFam" id="3.30.930.10:FF:000007">
    <property type="entry name" value="Bifunctional glutamate/proline--tRNA ligase"/>
    <property type="match status" value="1"/>
</dbReference>
<evidence type="ECO:0000259" key="9">
    <source>
        <dbReference type="PROSITE" id="PS50862"/>
    </source>
</evidence>
<keyword evidence="2" id="KW-0436">Ligase</keyword>